<reference evidence="2" key="3">
    <citation type="journal article" date="2010" name="Genome Res.">
        <title>Population genomic sequencing of Coccidioides fungi reveals recent hybridization and transposon control.</title>
        <authorList>
            <person name="Neafsey D.E."/>
            <person name="Barker B.M."/>
            <person name="Sharpton T.J."/>
            <person name="Stajich J.E."/>
            <person name="Park D.J."/>
            <person name="Whiston E."/>
            <person name="Hung C.-Y."/>
            <person name="McMahan C."/>
            <person name="White J."/>
            <person name="Sykes S."/>
            <person name="Heiman D."/>
            <person name="Young S."/>
            <person name="Zeng Q."/>
            <person name="Abouelleil A."/>
            <person name="Aftuck L."/>
            <person name="Bessette D."/>
            <person name="Brown A."/>
            <person name="FitzGerald M."/>
            <person name="Lui A."/>
            <person name="Macdonald J.P."/>
            <person name="Priest M."/>
            <person name="Orbach M.J."/>
            <person name="Galgiani J.N."/>
            <person name="Kirkland T.N."/>
            <person name="Cole G.T."/>
            <person name="Birren B.W."/>
            <person name="Henn M.R."/>
            <person name="Taylor J.W."/>
            <person name="Rounsley S.D."/>
        </authorList>
    </citation>
    <scope>NUCLEOTIDE SEQUENCE [LARGE SCALE GENOMIC DNA]</scope>
    <source>
        <strain evidence="2">RMSCC 3488</strain>
    </source>
</reference>
<protein>
    <submittedName>
        <fullName evidence="1">Uncharacterized protein</fullName>
    </submittedName>
</protein>
<dbReference type="AlphaFoldDB" id="A0A0J6FSC2"/>
<reference evidence="1 2" key="1">
    <citation type="submission" date="2007-06" db="EMBL/GenBank/DDBJ databases">
        <title>The Genome Sequence of Coccidioides posadasii RMSCC_3488.</title>
        <authorList>
            <consortium name="Coccidioides Genome Resources Consortium"/>
            <consortium name="The Broad Institute Genome Sequencing Platform"/>
            <person name="Henn M.R."/>
            <person name="Sykes S."/>
            <person name="Young S."/>
            <person name="Jaffe D."/>
            <person name="Berlin A."/>
            <person name="Alvarez P."/>
            <person name="Butler J."/>
            <person name="Gnerre S."/>
            <person name="Grabherr M."/>
            <person name="Mauceli E."/>
            <person name="Brockman W."/>
            <person name="Kodira C."/>
            <person name="Alvarado L."/>
            <person name="Zeng Q."/>
            <person name="Crawford M."/>
            <person name="Antoine C."/>
            <person name="Devon K."/>
            <person name="Galgiani J."/>
            <person name="Orsborn K."/>
            <person name="Lewis M.L."/>
            <person name="Nusbaum C."/>
            <person name="Galagan J."/>
            <person name="Birren B."/>
        </authorList>
    </citation>
    <scope>NUCLEOTIDE SEQUENCE [LARGE SCALE GENOMIC DNA]</scope>
    <source>
        <strain evidence="1 2">RMSCC 3488</strain>
    </source>
</reference>
<dbReference type="VEuPathDB" id="FungiDB:CPAG_09557"/>
<accession>A0A0J6FSC2</accession>
<name>A0A0J6FSC2_COCPO</name>
<evidence type="ECO:0000313" key="1">
    <source>
        <dbReference type="EMBL" id="KMM73268.1"/>
    </source>
</evidence>
<dbReference type="Proteomes" id="UP000054567">
    <property type="component" value="Unassembled WGS sequence"/>
</dbReference>
<reference evidence="2" key="2">
    <citation type="journal article" date="2009" name="Genome Res.">
        <title>Comparative genomic analyses of the human fungal pathogens Coccidioides and their relatives.</title>
        <authorList>
            <person name="Sharpton T.J."/>
            <person name="Stajich J.E."/>
            <person name="Rounsley S.D."/>
            <person name="Gardner M.J."/>
            <person name="Wortman J.R."/>
            <person name="Jordar V.S."/>
            <person name="Maiti R."/>
            <person name="Kodira C.D."/>
            <person name="Neafsey D.E."/>
            <person name="Zeng Q."/>
            <person name="Hung C.-Y."/>
            <person name="McMahan C."/>
            <person name="Muszewska A."/>
            <person name="Grynberg M."/>
            <person name="Mandel M.A."/>
            <person name="Kellner E.M."/>
            <person name="Barker B.M."/>
            <person name="Galgiani J.N."/>
            <person name="Orbach M.J."/>
            <person name="Kirkland T.N."/>
            <person name="Cole G.T."/>
            <person name="Henn M.R."/>
            <person name="Birren B.W."/>
            <person name="Taylor J.W."/>
        </authorList>
    </citation>
    <scope>NUCLEOTIDE SEQUENCE [LARGE SCALE GENOMIC DNA]</scope>
    <source>
        <strain evidence="2">RMSCC 3488</strain>
    </source>
</reference>
<proteinExistence type="predicted"/>
<evidence type="ECO:0000313" key="2">
    <source>
        <dbReference type="Proteomes" id="UP000054567"/>
    </source>
</evidence>
<organism evidence="1 2">
    <name type="scientific">Coccidioides posadasii RMSCC 3488</name>
    <dbReference type="NCBI Taxonomy" id="454284"/>
    <lineage>
        <taxon>Eukaryota</taxon>
        <taxon>Fungi</taxon>
        <taxon>Dikarya</taxon>
        <taxon>Ascomycota</taxon>
        <taxon>Pezizomycotina</taxon>
        <taxon>Eurotiomycetes</taxon>
        <taxon>Eurotiomycetidae</taxon>
        <taxon>Onygenales</taxon>
        <taxon>Onygenaceae</taxon>
        <taxon>Coccidioides</taxon>
    </lineage>
</organism>
<dbReference type="EMBL" id="DS268114">
    <property type="protein sequence ID" value="KMM73268.1"/>
    <property type="molecule type" value="Genomic_DNA"/>
</dbReference>
<sequence length="130" mass="14277">MFVVRFTDALLLDAIPASRRRTWGHLIYRESPGHLGQASLSAGSGAVVNHCSDAGGQPKEKRIVKMSLVLRAPETMYGGVTSGHVWYLYRVPTLTLNSKARSVKYSHPAHHVGRWVAAVGRIGPSRYLRG</sequence>
<gene>
    <name evidence="1" type="ORF">CPAG_09557</name>
</gene>